<name>A0ABP8VUD2_9MICO</name>
<dbReference type="Proteomes" id="UP001501295">
    <property type="component" value="Unassembled WGS sequence"/>
</dbReference>
<evidence type="ECO:0000313" key="1">
    <source>
        <dbReference type="EMBL" id="GAA4671824.1"/>
    </source>
</evidence>
<organism evidence="1 2">
    <name type="scientific">Frondihabitans cladoniiphilus</name>
    <dbReference type="NCBI Taxonomy" id="715785"/>
    <lineage>
        <taxon>Bacteria</taxon>
        <taxon>Bacillati</taxon>
        <taxon>Actinomycetota</taxon>
        <taxon>Actinomycetes</taxon>
        <taxon>Micrococcales</taxon>
        <taxon>Microbacteriaceae</taxon>
        <taxon>Frondihabitans</taxon>
    </lineage>
</organism>
<sequence>MSTSTRGRFRFSERPWENGSVPIPYGTPESAIQGLVIMVSPVNVHLINLLLDGVEALPVFHESVCARLGLPLTSAEVEQRLEGLVHTGFARRNDRGIIVARSEDEYRWRNTEIARHLALLEAMGDEEQAQDCRLALDAAWDARSIEPVRHSRARLFARSEAGKRLDERYRDRTLGFLDGELPWHDDRHDDDVETF</sequence>
<comment type="caution">
    <text evidence="1">The sequence shown here is derived from an EMBL/GenBank/DDBJ whole genome shotgun (WGS) entry which is preliminary data.</text>
</comment>
<dbReference type="RefSeq" id="WP_345374906.1">
    <property type="nucleotide sequence ID" value="NZ_BAABLM010000002.1"/>
</dbReference>
<keyword evidence="2" id="KW-1185">Reference proteome</keyword>
<gene>
    <name evidence="1" type="ORF">GCM10025780_14630</name>
</gene>
<proteinExistence type="predicted"/>
<reference evidence="2" key="1">
    <citation type="journal article" date="2019" name="Int. J. Syst. Evol. Microbiol.">
        <title>The Global Catalogue of Microorganisms (GCM) 10K type strain sequencing project: providing services to taxonomists for standard genome sequencing and annotation.</title>
        <authorList>
            <consortium name="The Broad Institute Genomics Platform"/>
            <consortium name="The Broad Institute Genome Sequencing Center for Infectious Disease"/>
            <person name="Wu L."/>
            <person name="Ma J."/>
        </authorList>
    </citation>
    <scope>NUCLEOTIDE SEQUENCE [LARGE SCALE GENOMIC DNA]</scope>
    <source>
        <strain evidence="2">JCM 18956</strain>
    </source>
</reference>
<accession>A0ABP8VUD2</accession>
<dbReference type="EMBL" id="BAABLM010000002">
    <property type="protein sequence ID" value="GAA4671824.1"/>
    <property type="molecule type" value="Genomic_DNA"/>
</dbReference>
<evidence type="ECO:0000313" key="2">
    <source>
        <dbReference type="Proteomes" id="UP001501295"/>
    </source>
</evidence>
<protein>
    <submittedName>
        <fullName evidence="1">Uncharacterized protein</fullName>
    </submittedName>
</protein>